<dbReference type="InterPro" id="IPR003395">
    <property type="entry name" value="RecF/RecN/SMC_N"/>
</dbReference>
<dbReference type="GO" id="GO:0005524">
    <property type="term" value="F:ATP binding"/>
    <property type="evidence" value="ECO:0007669"/>
    <property type="project" value="UniProtKB-KW"/>
</dbReference>
<dbReference type="PANTHER" id="PTHR11059:SF0">
    <property type="entry name" value="DNA REPAIR PROTEIN RECN"/>
    <property type="match status" value="1"/>
</dbReference>
<keyword evidence="5 9" id="KW-0227">DNA damage</keyword>
<keyword evidence="10" id="KW-0175">Coiled coil</keyword>
<dbReference type="PIRSF" id="PIRSF003128">
    <property type="entry name" value="RecN"/>
    <property type="match status" value="1"/>
</dbReference>
<evidence type="ECO:0000256" key="9">
    <source>
        <dbReference type="PIRNR" id="PIRNR003128"/>
    </source>
</evidence>
<organism evidence="12 13">
    <name type="scientific">Novimethylophilus kurashikiensis</name>
    <dbReference type="NCBI Taxonomy" id="1825523"/>
    <lineage>
        <taxon>Bacteria</taxon>
        <taxon>Pseudomonadati</taxon>
        <taxon>Pseudomonadota</taxon>
        <taxon>Betaproteobacteria</taxon>
        <taxon>Nitrosomonadales</taxon>
        <taxon>Methylophilaceae</taxon>
        <taxon>Novimethylophilus</taxon>
    </lineage>
</organism>
<comment type="similarity">
    <text evidence="2 9">Belongs to the RecN family.</text>
</comment>
<dbReference type="InterPro" id="IPR004604">
    <property type="entry name" value="DNA_recomb/repair_RecN"/>
</dbReference>
<evidence type="ECO:0000256" key="5">
    <source>
        <dbReference type="ARBA" id="ARBA00022763"/>
    </source>
</evidence>
<reference evidence="12 13" key="1">
    <citation type="journal article" date="2018" name="Environ. Microbiol.">
        <title>Isolation and genomic characterization of Novimethylophilus kurashikiensis gen. nov. sp. nov., a new lanthanide-dependent methylotrophic species of Methylophilaceae.</title>
        <authorList>
            <person name="Lv H."/>
            <person name="Sahin N."/>
            <person name="Tani A."/>
        </authorList>
    </citation>
    <scope>NUCLEOTIDE SEQUENCE [LARGE SCALE GENOMIC DNA]</scope>
    <source>
        <strain evidence="12 13">La2-4</strain>
    </source>
</reference>
<keyword evidence="13" id="KW-1185">Reference proteome</keyword>
<dbReference type="NCBIfam" id="TIGR00634">
    <property type="entry name" value="recN"/>
    <property type="match status" value="1"/>
</dbReference>
<accession>A0A2R5F4X1</accession>
<proteinExistence type="inferred from homology"/>
<dbReference type="GO" id="GO:0006310">
    <property type="term" value="P:DNA recombination"/>
    <property type="evidence" value="ECO:0007669"/>
    <property type="project" value="InterPro"/>
</dbReference>
<keyword evidence="7 9" id="KW-0234">DNA repair</keyword>
<dbReference type="GO" id="GO:0043590">
    <property type="term" value="C:bacterial nucleoid"/>
    <property type="evidence" value="ECO:0007669"/>
    <property type="project" value="TreeGrafter"/>
</dbReference>
<evidence type="ECO:0000259" key="11">
    <source>
        <dbReference type="Pfam" id="PF02463"/>
    </source>
</evidence>
<dbReference type="AlphaFoldDB" id="A0A2R5F4X1"/>
<evidence type="ECO:0000313" key="13">
    <source>
        <dbReference type="Proteomes" id="UP000245081"/>
    </source>
</evidence>
<comment type="function">
    <text evidence="1 9">May be involved in recombinational repair of damaged DNA.</text>
</comment>
<dbReference type="NCBIfam" id="NF008121">
    <property type="entry name" value="PRK10869.1"/>
    <property type="match status" value="1"/>
</dbReference>
<name>A0A2R5F4X1_9PROT</name>
<dbReference type="OrthoDB" id="9806954at2"/>
<comment type="caution">
    <text evidence="12">The sequence shown here is derived from an EMBL/GenBank/DDBJ whole genome shotgun (WGS) entry which is preliminary data.</text>
</comment>
<evidence type="ECO:0000256" key="1">
    <source>
        <dbReference type="ARBA" id="ARBA00003618"/>
    </source>
</evidence>
<sequence length="551" mass="60514">MLRSLSIRDFVIVDQLELDFPSGFTVLTGETGAGKSILIDALSLALGERGESGMVRQGCERAEITAEFDVSELPNLQAWLSEHELLDGNACLLRRILYTDGRSRGFINGSSATMQQLREAGEFLVDIYSQHAHHSLLKSASQRELLNAYGSLQALAGKVAASYKQWRELHTRRVEMERNAAAYAEELAELRDQTRELAQLGPSAEEWEALQQEHSRLAHAASILTGGVECRDMLAEGETSALRQLHFVQHKLRELLDYDPALQEALDAIDPAVIQLEESDRFLKRYLNRSDLDPERLNEVDSRIQALHATARKHRCRPEELAELLERWQARMTELEGAGSDGALAQQETAARQAYESLAQELSHGRAQAAASLQDKVSAEMQRLSLAGGRFAIALTALGEGTAHGLEQIEFLVAGHAGVEPRPLSKVASGGELSRISLAIRVVTAQQGETPTMIFDEVDVGIGGGVAEVVGQLLSTLGENRQVLVITHLPQVAAQGRTHLRVSKSTHEGQTLSTIQPLDNTHRTEEIARMLGGMQITDTTRQHAREMLGFA</sequence>
<dbReference type="GO" id="GO:0009432">
    <property type="term" value="P:SOS response"/>
    <property type="evidence" value="ECO:0007669"/>
    <property type="project" value="UniProtKB-ARBA"/>
</dbReference>
<dbReference type="SUPFAM" id="SSF52540">
    <property type="entry name" value="P-loop containing nucleoside triphosphate hydrolases"/>
    <property type="match status" value="2"/>
</dbReference>
<evidence type="ECO:0000256" key="7">
    <source>
        <dbReference type="ARBA" id="ARBA00023204"/>
    </source>
</evidence>
<keyword evidence="6" id="KW-0067">ATP-binding</keyword>
<dbReference type="FunFam" id="3.40.50.300:FF:000319">
    <property type="entry name" value="DNA repair protein RecN"/>
    <property type="match status" value="1"/>
</dbReference>
<dbReference type="Pfam" id="PF02463">
    <property type="entry name" value="SMC_N"/>
    <property type="match status" value="1"/>
</dbReference>
<gene>
    <name evidence="12" type="primary">recN</name>
    <name evidence="12" type="ORF">NMK_0964</name>
</gene>
<dbReference type="Gene3D" id="3.40.50.300">
    <property type="entry name" value="P-loop containing nucleotide triphosphate hydrolases"/>
    <property type="match status" value="2"/>
</dbReference>
<evidence type="ECO:0000256" key="8">
    <source>
        <dbReference type="ARBA" id="ARBA00033408"/>
    </source>
</evidence>
<dbReference type="Proteomes" id="UP000245081">
    <property type="component" value="Unassembled WGS sequence"/>
</dbReference>
<dbReference type="RefSeq" id="WP_109014623.1">
    <property type="nucleotide sequence ID" value="NZ_BDOQ01000003.1"/>
</dbReference>
<evidence type="ECO:0000313" key="12">
    <source>
        <dbReference type="EMBL" id="GBG13417.1"/>
    </source>
</evidence>
<keyword evidence="4" id="KW-0547">Nucleotide-binding</keyword>
<feature type="domain" description="RecF/RecN/SMC N-terminal" evidence="11">
    <location>
        <begin position="2"/>
        <end position="506"/>
    </location>
</feature>
<dbReference type="CDD" id="cd03241">
    <property type="entry name" value="ABC_RecN"/>
    <property type="match status" value="2"/>
</dbReference>
<protein>
    <recommendedName>
        <fullName evidence="3 9">DNA repair protein RecN</fullName>
    </recommendedName>
    <alternativeName>
        <fullName evidence="8 9">Recombination protein N</fullName>
    </alternativeName>
</protein>
<dbReference type="PANTHER" id="PTHR11059">
    <property type="entry name" value="DNA REPAIR PROTEIN RECN"/>
    <property type="match status" value="1"/>
</dbReference>
<dbReference type="FunFam" id="3.40.50.300:FF:000356">
    <property type="entry name" value="DNA repair protein RecN"/>
    <property type="match status" value="1"/>
</dbReference>
<evidence type="ECO:0000256" key="6">
    <source>
        <dbReference type="ARBA" id="ARBA00022840"/>
    </source>
</evidence>
<evidence type="ECO:0000256" key="4">
    <source>
        <dbReference type="ARBA" id="ARBA00022741"/>
    </source>
</evidence>
<dbReference type="EMBL" id="BDOQ01000003">
    <property type="protein sequence ID" value="GBG13417.1"/>
    <property type="molecule type" value="Genomic_DNA"/>
</dbReference>
<dbReference type="GO" id="GO:0006281">
    <property type="term" value="P:DNA repair"/>
    <property type="evidence" value="ECO:0007669"/>
    <property type="project" value="UniProtKB-KW"/>
</dbReference>
<evidence type="ECO:0000256" key="10">
    <source>
        <dbReference type="SAM" id="Coils"/>
    </source>
</evidence>
<dbReference type="InterPro" id="IPR027417">
    <property type="entry name" value="P-loop_NTPase"/>
</dbReference>
<evidence type="ECO:0000256" key="2">
    <source>
        <dbReference type="ARBA" id="ARBA00009441"/>
    </source>
</evidence>
<evidence type="ECO:0000256" key="3">
    <source>
        <dbReference type="ARBA" id="ARBA00021315"/>
    </source>
</evidence>
<feature type="coiled-coil region" evidence="10">
    <location>
        <begin position="173"/>
        <end position="200"/>
    </location>
</feature>